<organism evidence="1">
    <name type="scientific">Halomonas sp. RT37</name>
    <dbReference type="NCBI Taxonomy" id="2950872"/>
    <lineage>
        <taxon>Bacteria</taxon>
        <taxon>Pseudomonadati</taxon>
        <taxon>Pseudomonadota</taxon>
        <taxon>Gammaproteobacteria</taxon>
        <taxon>Oceanospirillales</taxon>
        <taxon>Halomonadaceae</taxon>
        <taxon>Halomonas</taxon>
    </lineage>
</organism>
<dbReference type="AlphaFoldDB" id="A0AAU7KJI8"/>
<sequence>MPLIKDSPSTVHAGGGQKRDGLLVGGTLSLILTEVPEGVHAQDHEPAGANRQRVATLEPSGMSLHQVFALLP</sequence>
<name>A0AAU7KJI8_9GAMM</name>
<accession>A0AAU7KJI8</accession>
<protein>
    <submittedName>
        <fullName evidence="1">Uncharacterized protein</fullName>
    </submittedName>
</protein>
<proteinExistence type="predicted"/>
<gene>
    <name evidence="1" type="ORF">NFG58_02195</name>
</gene>
<dbReference type="RefSeq" id="WP_348827510.1">
    <property type="nucleotide sequence ID" value="NZ_CP098827.1"/>
</dbReference>
<dbReference type="EMBL" id="CP098827">
    <property type="protein sequence ID" value="XBO71549.1"/>
    <property type="molecule type" value="Genomic_DNA"/>
</dbReference>
<reference evidence="1" key="1">
    <citation type="submission" date="2022-06" db="EMBL/GenBank/DDBJ databases">
        <title>A novel DMS-producing enzyme.</title>
        <authorList>
            <person name="Zhang Y."/>
        </authorList>
    </citation>
    <scope>NUCLEOTIDE SEQUENCE</scope>
    <source>
        <strain evidence="1">RT37</strain>
    </source>
</reference>
<evidence type="ECO:0000313" key="1">
    <source>
        <dbReference type="EMBL" id="XBO71549.1"/>
    </source>
</evidence>